<dbReference type="Proteomes" id="UP000007015">
    <property type="component" value="Chromosome 9"/>
</dbReference>
<gene>
    <name evidence="1" type="ORF">OsI_31003</name>
</gene>
<evidence type="ECO:0000313" key="1">
    <source>
        <dbReference type="EMBL" id="EEC84415.1"/>
    </source>
</evidence>
<name>B8BEQ6_ORYSI</name>
<dbReference type="HOGENOM" id="CLU_2487394_0_0_1"/>
<organism evidence="1 2">
    <name type="scientific">Oryza sativa subsp. indica</name>
    <name type="common">Rice</name>
    <dbReference type="NCBI Taxonomy" id="39946"/>
    <lineage>
        <taxon>Eukaryota</taxon>
        <taxon>Viridiplantae</taxon>
        <taxon>Streptophyta</taxon>
        <taxon>Embryophyta</taxon>
        <taxon>Tracheophyta</taxon>
        <taxon>Spermatophyta</taxon>
        <taxon>Magnoliopsida</taxon>
        <taxon>Liliopsida</taxon>
        <taxon>Poales</taxon>
        <taxon>Poaceae</taxon>
        <taxon>BOP clade</taxon>
        <taxon>Oryzoideae</taxon>
        <taxon>Oryzeae</taxon>
        <taxon>Oryzinae</taxon>
        <taxon>Oryza</taxon>
        <taxon>Oryza sativa</taxon>
    </lineage>
</organism>
<dbReference type="AlphaFoldDB" id="B8BEQ6"/>
<sequence>MLYVLTNLTEVDDYIRKFIDEEWTSRGVPTRQQQENILQNGAGRDHPNFVSWFCKKAYNAMAKDWSLFLPSIRLRQPLVFIASLGEV</sequence>
<dbReference type="Gramene" id="BGIOSGA029932-TA">
    <property type="protein sequence ID" value="BGIOSGA029932-PA"/>
    <property type="gene ID" value="BGIOSGA029932"/>
</dbReference>
<protein>
    <submittedName>
        <fullName evidence="1">Uncharacterized protein</fullName>
    </submittedName>
</protein>
<proteinExistence type="predicted"/>
<reference evidence="1 2" key="1">
    <citation type="journal article" date="2005" name="PLoS Biol.">
        <title>The genomes of Oryza sativa: a history of duplications.</title>
        <authorList>
            <person name="Yu J."/>
            <person name="Wang J."/>
            <person name="Lin W."/>
            <person name="Li S."/>
            <person name="Li H."/>
            <person name="Zhou J."/>
            <person name="Ni P."/>
            <person name="Dong W."/>
            <person name="Hu S."/>
            <person name="Zeng C."/>
            <person name="Zhang J."/>
            <person name="Zhang Y."/>
            <person name="Li R."/>
            <person name="Xu Z."/>
            <person name="Li S."/>
            <person name="Li X."/>
            <person name="Zheng H."/>
            <person name="Cong L."/>
            <person name="Lin L."/>
            <person name="Yin J."/>
            <person name="Geng J."/>
            <person name="Li G."/>
            <person name="Shi J."/>
            <person name="Liu J."/>
            <person name="Lv H."/>
            <person name="Li J."/>
            <person name="Wang J."/>
            <person name="Deng Y."/>
            <person name="Ran L."/>
            <person name="Shi X."/>
            <person name="Wang X."/>
            <person name="Wu Q."/>
            <person name="Li C."/>
            <person name="Ren X."/>
            <person name="Wang J."/>
            <person name="Wang X."/>
            <person name="Li D."/>
            <person name="Liu D."/>
            <person name="Zhang X."/>
            <person name="Ji Z."/>
            <person name="Zhao W."/>
            <person name="Sun Y."/>
            <person name="Zhang Z."/>
            <person name="Bao J."/>
            <person name="Han Y."/>
            <person name="Dong L."/>
            <person name="Ji J."/>
            <person name="Chen P."/>
            <person name="Wu S."/>
            <person name="Liu J."/>
            <person name="Xiao Y."/>
            <person name="Bu D."/>
            <person name="Tan J."/>
            <person name="Yang L."/>
            <person name="Ye C."/>
            <person name="Zhang J."/>
            <person name="Xu J."/>
            <person name="Zhou Y."/>
            <person name="Yu Y."/>
            <person name="Zhang B."/>
            <person name="Zhuang S."/>
            <person name="Wei H."/>
            <person name="Liu B."/>
            <person name="Lei M."/>
            <person name="Yu H."/>
            <person name="Li Y."/>
            <person name="Xu H."/>
            <person name="Wei S."/>
            <person name="He X."/>
            <person name="Fang L."/>
            <person name="Zhang Z."/>
            <person name="Zhang Y."/>
            <person name="Huang X."/>
            <person name="Su Z."/>
            <person name="Tong W."/>
            <person name="Li J."/>
            <person name="Tong Z."/>
            <person name="Li S."/>
            <person name="Ye J."/>
            <person name="Wang L."/>
            <person name="Fang L."/>
            <person name="Lei T."/>
            <person name="Chen C."/>
            <person name="Chen H."/>
            <person name="Xu Z."/>
            <person name="Li H."/>
            <person name="Huang H."/>
            <person name="Zhang F."/>
            <person name="Xu H."/>
            <person name="Li N."/>
            <person name="Zhao C."/>
            <person name="Li S."/>
            <person name="Dong L."/>
            <person name="Huang Y."/>
            <person name="Li L."/>
            <person name="Xi Y."/>
            <person name="Qi Q."/>
            <person name="Li W."/>
            <person name="Zhang B."/>
            <person name="Hu W."/>
            <person name="Zhang Y."/>
            <person name="Tian X."/>
            <person name="Jiao Y."/>
            <person name="Liang X."/>
            <person name="Jin J."/>
            <person name="Gao L."/>
            <person name="Zheng W."/>
            <person name="Hao B."/>
            <person name="Liu S."/>
            <person name="Wang W."/>
            <person name="Yuan L."/>
            <person name="Cao M."/>
            <person name="McDermott J."/>
            <person name="Samudrala R."/>
            <person name="Wang J."/>
            <person name="Wong G.K."/>
            <person name="Yang H."/>
        </authorList>
    </citation>
    <scope>NUCLEOTIDE SEQUENCE [LARGE SCALE GENOMIC DNA]</scope>
    <source>
        <strain evidence="2">cv. 93-11</strain>
    </source>
</reference>
<dbReference type="EMBL" id="CM000134">
    <property type="protein sequence ID" value="EEC84415.1"/>
    <property type="molecule type" value="Genomic_DNA"/>
</dbReference>
<accession>B8BEQ6</accession>
<evidence type="ECO:0000313" key="2">
    <source>
        <dbReference type="Proteomes" id="UP000007015"/>
    </source>
</evidence>
<keyword evidence="2" id="KW-1185">Reference proteome</keyword>